<feature type="compositionally biased region" description="Basic residues" evidence="1">
    <location>
        <begin position="86"/>
        <end position="100"/>
    </location>
</feature>
<dbReference type="AlphaFoldDB" id="A0A2H3CZP9"/>
<proteinExistence type="predicted"/>
<name>A0A2H3CZP9_ARMGA</name>
<dbReference type="Proteomes" id="UP000217790">
    <property type="component" value="Unassembled WGS sequence"/>
</dbReference>
<accession>A0A2H3CZP9</accession>
<feature type="non-terminal residue" evidence="2">
    <location>
        <position position="108"/>
    </location>
</feature>
<dbReference type="InParanoid" id="A0A2H3CZP9"/>
<protein>
    <submittedName>
        <fullName evidence="2">Uncharacterized protein</fullName>
    </submittedName>
</protein>
<dbReference type="OrthoDB" id="10633385at2759"/>
<feature type="compositionally biased region" description="Basic residues" evidence="1">
    <location>
        <begin position="46"/>
        <end position="57"/>
    </location>
</feature>
<sequence length="108" mass="11855">MVLTKAELTSAHFGGNAAGSSVIKRTEMRSETGPKSPPSKAPISRARYHRLSNRHKSLAYATLPSHRVGGGSGRVERYSSQVSYSHHNHSGKRSATKRERRGQQDLCI</sequence>
<gene>
    <name evidence="2" type="ORF">ARMGADRAFT_1068292</name>
</gene>
<reference evidence="3" key="1">
    <citation type="journal article" date="2017" name="Nat. Ecol. Evol.">
        <title>Genome expansion and lineage-specific genetic innovations in the forest pathogenic fungi Armillaria.</title>
        <authorList>
            <person name="Sipos G."/>
            <person name="Prasanna A.N."/>
            <person name="Walter M.C."/>
            <person name="O'Connor E."/>
            <person name="Balint B."/>
            <person name="Krizsan K."/>
            <person name="Kiss B."/>
            <person name="Hess J."/>
            <person name="Varga T."/>
            <person name="Slot J."/>
            <person name="Riley R."/>
            <person name="Boka B."/>
            <person name="Rigling D."/>
            <person name="Barry K."/>
            <person name="Lee J."/>
            <person name="Mihaltcheva S."/>
            <person name="LaButti K."/>
            <person name="Lipzen A."/>
            <person name="Waldron R."/>
            <person name="Moloney N.M."/>
            <person name="Sperisen C."/>
            <person name="Kredics L."/>
            <person name="Vagvoelgyi C."/>
            <person name="Patrignani A."/>
            <person name="Fitzpatrick D."/>
            <person name="Nagy I."/>
            <person name="Doyle S."/>
            <person name="Anderson J.B."/>
            <person name="Grigoriev I.V."/>
            <person name="Gueldener U."/>
            <person name="Muensterkoetter M."/>
            <person name="Nagy L.G."/>
        </authorList>
    </citation>
    <scope>NUCLEOTIDE SEQUENCE [LARGE SCALE GENOMIC DNA]</scope>
    <source>
        <strain evidence="3">Ar21-2</strain>
    </source>
</reference>
<evidence type="ECO:0000313" key="3">
    <source>
        <dbReference type="Proteomes" id="UP000217790"/>
    </source>
</evidence>
<organism evidence="2 3">
    <name type="scientific">Armillaria gallica</name>
    <name type="common">Bulbous honey fungus</name>
    <name type="synonym">Armillaria bulbosa</name>
    <dbReference type="NCBI Taxonomy" id="47427"/>
    <lineage>
        <taxon>Eukaryota</taxon>
        <taxon>Fungi</taxon>
        <taxon>Dikarya</taxon>
        <taxon>Basidiomycota</taxon>
        <taxon>Agaricomycotina</taxon>
        <taxon>Agaricomycetes</taxon>
        <taxon>Agaricomycetidae</taxon>
        <taxon>Agaricales</taxon>
        <taxon>Marasmiineae</taxon>
        <taxon>Physalacriaceae</taxon>
        <taxon>Armillaria</taxon>
    </lineage>
</organism>
<keyword evidence="3" id="KW-1185">Reference proteome</keyword>
<dbReference type="EMBL" id="KZ293720">
    <property type="protein sequence ID" value="PBK82237.1"/>
    <property type="molecule type" value="Genomic_DNA"/>
</dbReference>
<evidence type="ECO:0000256" key="1">
    <source>
        <dbReference type="SAM" id="MobiDB-lite"/>
    </source>
</evidence>
<feature type="region of interest" description="Disordered" evidence="1">
    <location>
        <begin position="1"/>
        <end position="108"/>
    </location>
</feature>
<evidence type="ECO:0000313" key="2">
    <source>
        <dbReference type="EMBL" id="PBK82237.1"/>
    </source>
</evidence>